<feature type="region of interest" description="Disordered" evidence="8">
    <location>
        <begin position="730"/>
        <end position="753"/>
    </location>
</feature>
<accession>A0AAV9I905</accession>
<dbReference type="CDD" id="cd00268">
    <property type="entry name" value="DEADc"/>
    <property type="match status" value="1"/>
</dbReference>
<dbReference type="GO" id="GO:0003724">
    <property type="term" value="F:RNA helicase activity"/>
    <property type="evidence" value="ECO:0007669"/>
    <property type="project" value="UniProtKB-EC"/>
</dbReference>
<sequence length="753" mass="84258">MIGGGGAFVVVGRLESACTYCSRHDYNQYKRRITNDKKRLIFHVSSRNNGFIGTQSFREGLECFPVKTSEPQFSRGWNCSRLGKHVIGSQSRSELSRGEDEQFVATTTEAMLEGHVPSTTVVSKENLEEKPSTVSRRSTSRSRTDLNGASSSFSRVPSSGTRSSKKHTTLDVIEADDKQVSFTNFQLSGKILDVLEERGFHNSTPIQSATYELIHSGRDIIGRSRTGTGKTLAFVLPIMQRLVEDFEARGNERSTHIQCLVLAPTRELAKQVEQEFLAFAKPFHFRTSCFFGGSSYEVQHRAINRGIDILVATPGRLIDHLERGNIDLSKVKFFILDEADEMLSMGFAEDIEKILTYVPSTQERQTLLFSATIPPWIQDLARKNQNNPIVVDAIGKKDTKTSTTVEHIAIRVPSTELARRLVLESVLSVYSAELTNFRCIVFARTKAEVDSLVSSSRIQNGAAQALHGDITQKQREITLSKFREGLFQVLIATDVAARGLDISGVDLVIQYRIPEDIDMYIHRAGRTGRAGRQGTCVVLYTDEERSKLNLMQNVCKIRFRLESPPSVQHVIETKAKSLLRSIQAIDTKTVEPLVPIAKEYIESLQGEEEEDKERQLPLILASLLAVAMGQLNMPQISMLSGEENMSPILVKSKTVLTVSYIVRVVSRLLEEKGFESRVGLVSLCADTKAAVFDLRTDVAERFVREANKTMESSRSQSHLSFEVCSEIPPLLEPSSTKYSERKREYNRTGKLSE</sequence>
<dbReference type="GO" id="GO:0005829">
    <property type="term" value="C:cytosol"/>
    <property type="evidence" value="ECO:0007669"/>
    <property type="project" value="TreeGrafter"/>
</dbReference>
<dbReference type="InterPro" id="IPR014014">
    <property type="entry name" value="RNA_helicase_DEAD_Q_motif"/>
</dbReference>
<evidence type="ECO:0000259" key="10">
    <source>
        <dbReference type="PROSITE" id="PS51194"/>
    </source>
</evidence>
<dbReference type="GO" id="GO:0016787">
    <property type="term" value="F:hydrolase activity"/>
    <property type="evidence" value="ECO:0007669"/>
    <property type="project" value="UniProtKB-KW"/>
</dbReference>
<dbReference type="Pfam" id="PF08152">
    <property type="entry name" value="GUCT"/>
    <property type="match status" value="1"/>
</dbReference>
<protein>
    <recommendedName>
        <fullName evidence="14">RNA helicase</fullName>
    </recommendedName>
</protein>
<dbReference type="InterPro" id="IPR011545">
    <property type="entry name" value="DEAD/DEAH_box_helicase_dom"/>
</dbReference>
<feature type="short sequence motif" description="Q motif" evidence="6">
    <location>
        <begin position="180"/>
        <end position="208"/>
    </location>
</feature>
<evidence type="ECO:0000256" key="2">
    <source>
        <dbReference type="ARBA" id="ARBA00022741"/>
    </source>
</evidence>
<dbReference type="AlphaFoldDB" id="A0AAV9I905"/>
<feature type="domain" description="Helicase C-terminal" evidence="10">
    <location>
        <begin position="422"/>
        <end position="571"/>
    </location>
</feature>
<feature type="compositionally biased region" description="Basic and acidic residues" evidence="8">
    <location>
        <begin position="738"/>
        <end position="753"/>
    </location>
</feature>
<proteinExistence type="inferred from homology"/>
<evidence type="ECO:0000259" key="11">
    <source>
        <dbReference type="PROSITE" id="PS51195"/>
    </source>
</evidence>
<reference evidence="12 13" key="1">
    <citation type="submission" date="2022-07" db="EMBL/GenBank/DDBJ databases">
        <title>Genome-wide signatures of adaptation to extreme environments.</title>
        <authorList>
            <person name="Cho C.H."/>
            <person name="Yoon H.S."/>
        </authorList>
    </citation>
    <scope>NUCLEOTIDE SEQUENCE [LARGE SCALE GENOMIC DNA]</scope>
    <source>
        <strain evidence="12 13">108.79 E11</strain>
    </source>
</reference>
<comment type="similarity">
    <text evidence="1">Belongs to the DEAD box helicase family. DDX21/DDX50 subfamily.</text>
</comment>
<dbReference type="PROSITE" id="PS00039">
    <property type="entry name" value="DEAD_ATP_HELICASE"/>
    <property type="match status" value="1"/>
</dbReference>
<dbReference type="Pfam" id="PF00270">
    <property type="entry name" value="DEAD"/>
    <property type="match status" value="1"/>
</dbReference>
<evidence type="ECO:0000313" key="13">
    <source>
        <dbReference type="Proteomes" id="UP001300502"/>
    </source>
</evidence>
<dbReference type="InterPro" id="IPR001650">
    <property type="entry name" value="Helicase_C-like"/>
</dbReference>
<keyword evidence="5 7" id="KW-0067">ATP-binding</keyword>
<comment type="caution">
    <text evidence="12">The sequence shown here is derived from an EMBL/GenBank/DDBJ whole genome shotgun (WGS) entry which is preliminary data.</text>
</comment>
<dbReference type="InterPro" id="IPR027417">
    <property type="entry name" value="P-loop_NTPase"/>
</dbReference>
<dbReference type="GO" id="GO:0005524">
    <property type="term" value="F:ATP binding"/>
    <property type="evidence" value="ECO:0007669"/>
    <property type="project" value="UniProtKB-KW"/>
</dbReference>
<evidence type="ECO:0008006" key="14">
    <source>
        <dbReference type="Google" id="ProtNLM"/>
    </source>
</evidence>
<organism evidence="12 13">
    <name type="scientific">Galdieria yellowstonensis</name>
    <dbReference type="NCBI Taxonomy" id="3028027"/>
    <lineage>
        <taxon>Eukaryota</taxon>
        <taxon>Rhodophyta</taxon>
        <taxon>Bangiophyceae</taxon>
        <taxon>Galdieriales</taxon>
        <taxon>Galdieriaceae</taxon>
        <taxon>Galdieria</taxon>
    </lineage>
</organism>
<feature type="compositionally biased region" description="Polar residues" evidence="8">
    <location>
        <begin position="145"/>
        <end position="162"/>
    </location>
</feature>
<evidence type="ECO:0000259" key="9">
    <source>
        <dbReference type="PROSITE" id="PS51192"/>
    </source>
</evidence>
<dbReference type="PROSITE" id="PS51195">
    <property type="entry name" value="Q_MOTIF"/>
    <property type="match status" value="1"/>
</dbReference>
<dbReference type="InterPro" id="IPR044742">
    <property type="entry name" value="DEAD/DEAH_RhlB"/>
</dbReference>
<keyword evidence="2 7" id="KW-0547">Nucleotide-binding</keyword>
<evidence type="ECO:0000256" key="5">
    <source>
        <dbReference type="ARBA" id="ARBA00022840"/>
    </source>
</evidence>
<dbReference type="EMBL" id="JANCYU010000020">
    <property type="protein sequence ID" value="KAK4523798.1"/>
    <property type="molecule type" value="Genomic_DNA"/>
</dbReference>
<dbReference type="SMART" id="SM00490">
    <property type="entry name" value="HELICc"/>
    <property type="match status" value="1"/>
</dbReference>
<dbReference type="InterPro" id="IPR000629">
    <property type="entry name" value="RNA-helicase_DEAD-box_CS"/>
</dbReference>
<feature type="region of interest" description="Disordered" evidence="8">
    <location>
        <begin position="122"/>
        <end position="167"/>
    </location>
</feature>
<keyword evidence="3 7" id="KW-0378">Hydrolase</keyword>
<evidence type="ECO:0000256" key="3">
    <source>
        <dbReference type="ARBA" id="ARBA00022801"/>
    </source>
</evidence>
<evidence type="ECO:0000256" key="1">
    <source>
        <dbReference type="ARBA" id="ARBA00006517"/>
    </source>
</evidence>
<evidence type="ECO:0000256" key="6">
    <source>
        <dbReference type="PROSITE-ProRule" id="PRU00552"/>
    </source>
</evidence>
<name>A0AAV9I905_9RHOD</name>
<dbReference type="GO" id="GO:0003723">
    <property type="term" value="F:RNA binding"/>
    <property type="evidence" value="ECO:0007669"/>
    <property type="project" value="UniProtKB-KW"/>
</dbReference>
<keyword evidence="13" id="KW-1185">Reference proteome</keyword>
<dbReference type="InterPro" id="IPR012562">
    <property type="entry name" value="GUCT"/>
</dbReference>
<evidence type="ECO:0000256" key="8">
    <source>
        <dbReference type="SAM" id="MobiDB-lite"/>
    </source>
</evidence>
<dbReference type="PROSITE" id="PS51192">
    <property type="entry name" value="HELICASE_ATP_BIND_1"/>
    <property type="match status" value="1"/>
</dbReference>
<evidence type="ECO:0000256" key="7">
    <source>
        <dbReference type="RuleBase" id="RU000492"/>
    </source>
</evidence>
<dbReference type="Gene3D" id="3.40.50.300">
    <property type="entry name" value="P-loop containing nucleotide triphosphate hydrolases"/>
    <property type="match status" value="2"/>
</dbReference>
<evidence type="ECO:0000256" key="4">
    <source>
        <dbReference type="ARBA" id="ARBA00022806"/>
    </source>
</evidence>
<dbReference type="PANTHER" id="PTHR47959">
    <property type="entry name" value="ATP-DEPENDENT RNA HELICASE RHLE-RELATED"/>
    <property type="match status" value="1"/>
</dbReference>
<evidence type="ECO:0000313" key="12">
    <source>
        <dbReference type="EMBL" id="KAK4523798.1"/>
    </source>
</evidence>
<dbReference type="CDD" id="cd18787">
    <property type="entry name" value="SF2_C_DEAD"/>
    <property type="match status" value="1"/>
</dbReference>
<dbReference type="InterPro" id="IPR014001">
    <property type="entry name" value="Helicase_ATP-bd"/>
</dbReference>
<keyword evidence="4 7" id="KW-0347">Helicase</keyword>
<dbReference type="PANTHER" id="PTHR47959:SF1">
    <property type="entry name" value="ATP-DEPENDENT RNA HELICASE DBPA"/>
    <property type="match status" value="1"/>
</dbReference>
<dbReference type="Proteomes" id="UP001300502">
    <property type="component" value="Unassembled WGS sequence"/>
</dbReference>
<dbReference type="SUPFAM" id="SSF52540">
    <property type="entry name" value="P-loop containing nucleoside triphosphate hydrolases"/>
    <property type="match status" value="1"/>
</dbReference>
<dbReference type="Pfam" id="PF00271">
    <property type="entry name" value="Helicase_C"/>
    <property type="match status" value="1"/>
</dbReference>
<dbReference type="SMART" id="SM00487">
    <property type="entry name" value="DEXDc"/>
    <property type="match status" value="1"/>
</dbReference>
<feature type="domain" description="Helicase ATP-binding" evidence="9">
    <location>
        <begin position="211"/>
        <end position="391"/>
    </location>
</feature>
<dbReference type="PROSITE" id="PS51194">
    <property type="entry name" value="HELICASE_CTER"/>
    <property type="match status" value="1"/>
</dbReference>
<feature type="domain" description="DEAD-box RNA helicase Q" evidence="11">
    <location>
        <begin position="180"/>
        <end position="208"/>
    </location>
</feature>
<gene>
    <name evidence="12" type="ORF">GAYE_SCF00G1694</name>
</gene>
<dbReference type="InterPro" id="IPR050079">
    <property type="entry name" value="DEAD_box_RNA_helicase"/>
</dbReference>